<feature type="binding site" evidence="12">
    <location>
        <position position="328"/>
    </location>
    <ligand>
        <name>UDP-N-acetyl-alpha-D-glucosamine</name>
        <dbReference type="ChEBI" id="CHEBI:57705"/>
    </ligand>
</feature>
<dbReference type="PANTHER" id="PTHR43783">
    <property type="entry name" value="UDP-N-ACETYLGLUCOSAMINE 1-CARBOXYVINYLTRANSFERASE"/>
    <property type="match status" value="1"/>
</dbReference>
<keyword evidence="12" id="KW-0670">Pyruvate</keyword>
<dbReference type="GO" id="GO:0005737">
    <property type="term" value="C:cytoplasm"/>
    <property type="evidence" value="ECO:0007669"/>
    <property type="project" value="UniProtKB-SubCell"/>
</dbReference>
<evidence type="ECO:0000256" key="10">
    <source>
        <dbReference type="ARBA" id="ARBA00038367"/>
    </source>
</evidence>
<comment type="similarity">
    <text evidence="10 12">Belongs to the EPSP synthase family. MurA subfamily.</text>
</comment>
<accession>A0A0J1FN96</accession>
<evidence type="ECO:0000259" key="13">
    <source>
        <dbReference type="Pfam" id="PF00275"/>
    </source>
</evidence>
<keyword evidence="6 12" id="KW-0133">Cell shape</keyword>
<keyword evidence="5 12" id="KW-0808">Transferase</keyword>
<keyword evidence="4 12" id="KW-0132">Cell division</keyword>
<evidence type="ECO:0000256" key="11">
    <source>
        <dbReference type="ARBA" id="ARBA00047527"/>
    </source>
</evidence>
<dbReference type="Proteomes" id="UP000036356">
    <property type="component" value="Unassembled WGS sequence"/>
</dbReference>
<keyword evidence="15" id="KW-1185">Reference proteome</keyword>
<dbReference type="InterPro" id="IPR036968">
    <property type="entry name" value="Enolpyruvate_Tfrase_sf"/>
</dbReference>
<dbReference type="EMBL" id="LDZY01000010">
    <property type="protein sequence ID" value="KLU64984.1"/>
    <property type="molecule type" value="Genomic_DNA"/>
</dbReference>
<dbReference type="PATRIC" id="fig|476652.3.peg.3109"/>
<feature type="active site" description="Proton donor" evidence="12">
    <location>
        <position position="118"/>
    </location>
</feature>
<feature type="domain" description="Enolpyruvate transferase" evidence="13">
    <location>
        <begin position="9"/>
        <end position="406"/>
    </location>
</feature>
<feature type="modified residue" description="2-(S-cysteinyl)pyruvic acid O-phosphothioketal" evidence="12">
    <location>
        <position position="118"/>
    </location>
</feature>
<keyword evidence="9 12" id="KW-0961">Cell wall biogenesis/degradation</keyword>
<feature type="binding site" evidence="12">
    <location>
        <position position="94"/>
    </location>
    <ligand>
        <name>UDP-N-acetyl-alpha-D-glucosamine</name>
        <dbReference type="ChEBI" id="CHEBI:57705"/>
    </ligand>
</feature>
<evidence type="ECO:0000256" key="5">
    <source>
        <dbReference type="ARBA" id="ARBA00022679"/>
    </source>
</evidence>
<protein>
    <recommendedName>
        <fullName evidence="12">UDP-N-acetylglucosamine 1-carboxyvinyltransferase</fullName>
        <ecNumber evidence="12">2.5.1.7</ecNumber>
    </recommendedName>
    <alternativeName>
        <fullName evidence="12">Enoylpyruvate transferase</fullName>
    </alternativeName>
    <alternativeName>
        <fullName evidence="12">UDP-N-acetylglucosamine enolpyruvyl transferase</fullName>
        <shortName evidence="12">EPT</shortName>
    </alternativeName>
</protein>
<comment type="function">
    <text evidence="12">Cell wall formation. Adds enolpyruvyl to UDP-N-acetylglucosamine.</text>
</comment>
<dbReference type="Gene3D" id="3.65.10.10">
    <property type="entry name" value="Enolpyruvate transferase domain"/>
    <property type="match status" value="2"/>
</dbReference>
<evidence type="ECO:0000256" key="4">
    <source>
        <dbReference type="ARBA" id="ARBA00022618"/>
    </source>
</evidence>
<dbReference type="STRING" id="476652.DEAC_c29510"/>
<evidence type="ECO:0000313" key="15">
    <source>
        <dbReference type="Proteomes" id="UP000036356"/>
    </source>
</evidence>
<feature type="binding site" evidence="12">
    <location>
        <begin position="24"/>
        <end position="25"/>
    </location>
    <ligand>
        <name>phosphoenolpyruvate</name>
        <dbReference type="ChEBI" id="CHEBI:58702"/>
    </ligand>
</feature>
<evidence type="ECO:0000256" key="3">
    <source>
        <dbReference type="ARBA" id="ARBA00022490"/>
    </source>
</evidence>
<feature type="binding site" evidence="12">
    <location>
        <position position="306"/>
    </location>
    <ligand>
        <name>UDP-N-acetyl-alpha-D-glucosamine</name>
        <dbReference type="ChEBI" id="CHEBI:57705"/>
    </ligand>
</feature>
<comment type="subcellular location">
    <subcellularLocation>
        <location evidence="1 12">Cytoplasm</location>
    </subcellularLocation>
</comment>
<dbReference type="InterPro" id="IPR005750">
    <property type="entry name" value="UDP_GlcNAc_COvinyl_MurA"/>
</dbReference>
<proteinExistence type="inferred from homology"/>
<dbReference type="UniPathway" id="UPA00219"/>
<dbReference type="EC" id="2.5.1.7" evidence="12"/>
<evidence type="ECO:0000256" key="9">
    <source>
        <dbReference type="ARBA" id="ARBA00023316"/>
    </source>
</evidence>
<evidence type="ECO:0000256" key="2">
    <source>
        <dbReference type="ARBA" id="ARBA00004752"/>
    </source>
</evidence>
<comment type="pathway">
    <text evidence="2 12">Cell wall biogenesis; peptidoglycan biosynthesis.</text>
</comment>
<dbReference type="PANTHER" id="PTHR43783:SF1">
    <property type="entry name" value="UDP-N-ACETYLGLUCOSAMINE 1-CARBOXYVINYLTRANSFERASE"/>
    <property type="match status" value="1"/>
</dbReference>
<evidence type="ECO:0000256" key="1">
    <source>
        <dbReference type="ARBA" id="ARBA00004496"/>
    </source>
</evidence>
<name>A0A0J1FN96_9FIRM</name>
<keyword evidence="3 12" id="KW-0963">Cytoplasm</keyword>
<dbReference type="InterPro" id="IPR050068">
    <property type="entry name" value="MurA_subfamily"/>
</dbReference>
<dbReference type="FunFam" id="3.65.10.10:FF:000001">
    <property type="entry name" value="UDP-N-acetylglucosamine 1-carboxyvinyltransferase"/>
    <property type="match status" value="1"/>
</dbReference>
<sequence>MAMDRYVITGKQRLEGTIRVSGAKNSSLPLLAATLLAEGTSTLLEIPALADIRHMIEVLEHLGCKVQRQNEGLNIDAAALEFCDVDEELMRKMRASNLILGPLLARYGRVKISRPGGCAIGSRPMDQHIKGLQQLGVKIKERHGYIEAWADRLEGAEVYLDVPSVGATENIMMAAVLAKGTTVIRNAAREPEIVDLQNFLNKMGAKVRGAGMDVLRIDGADILRPAEHTVIPDRIEAGTHMIAAVMTEGDLTIENVVPEHLEPVIAKLRQAGAKITLLDDAVRVERKGKIHSIDLKTMPYPGFPTDMQPQFMAMLACAEGTSVITETIFENRFQHVDELCRMGAQIKVEGRTVIIRGVKNLEGAFVEATDLRAGAALFLAALAAEEATVLERVDYIDRGYENLEEKYRHIGAKMLRVAPKG</sequence>
<evidence type="ECO:0000256" key="7">
    <source>
        <dbReference type="ARBA" id="ARBA00022984"/>
    </source>
</evidence>
<keyword evidence="7 12" id="KW-0573">Peptidoglycan synthesis</keyword>
<keyword evidence="8 12" id="KW-0131">Cell cycle</keyword>
<feature type="binding site" evidence="12">
    <location>
        <begin position="123"/>
        <end position="127"/>
    </location>
    <ligand>
        <name>UDP-N-acetyl-alpha-D-glucosamine</name>
        <dbReference type="ChEBI" id="CHEBI:57705"/>
    </ligand>
</feature>
<dbReference type="InterPro" id="IPR013792">
    <property type="entry name" value="RNA3'P_cycl/enolpyr_Trfase_a/b"/>
</dbReference>
<dbReference type="RefSeq" id="WP_047810780.1">
    <property type="nucleotide sequence ID" value="NZ_LDZY01000010.1"/>
</dbReference>
<evidence type="ECO:0000313" key="14">
    <source>
        <dbReference type="EMBL" id="KLU64984.1"/>
    </source>
</evidence>
<evidence type="ECO:0000256" key="8">
    <source>
        <dbReference type="ARBA" id="ARBA00023306"/>
    </source>
</evidence>
<dbReference type="AlphaFoldDB" id="A0A0J1FN96"/>
<dbReference type="GO" id="GO:0008360">
    <property type="term" value="P:regulation of cell shape"/>
    <property type="evidence" value="ECO:0007669"/>
    <property type="project" value="UniProtKB-KW"/>
</dbReference>
<evidence type="ECO:0000256" key="12">
    <source>
        <dbReference type="HAMAP-Rule" id="MF_00111"/>
    </source>
</evidence>
<dbReference type="InterPro" id="IPR001986">
    <property type="entry name" value="Enolpyruvate_Tfrase_dom"/>
</dbReference>
<dbReference type="NCBIfam" id="TIGR01072">
    <property type="entry name" value="murA"/>
    <property type="match status" value="1"/>
</dbReference>
<dbReference type="GO" id="GO:0009252">
    <property type="term" value="P:peptidoglycan biosynthetic process"/>
    <property type="evidence" value="ECO:0007669"/>
    <property type="project" value="UniProtKB-UniRule"/>
</dbReference>
<organism evidence="14 15">
    <name type="scientific">Desulfosporosinus acididurans</name>
    <dbReference type="NCBI Taxonomy" id="476652"/>
    <lineage>
        <taxon>Bacteria</taxon>
        <taxon>Bacillati</taxon>
        <taxon>Bacillota</taxon>
        <taxon>Clostridia</taxon>
        <taxon>Eubacteriales</taxon>
        <taxon>Desulfitobacteriaceae</taxon>
        <taxon>Desulfosporosinus</taxon>
    </lineage>
</organism>
<dbReference type="GO" id="GO:0051301">
    <property type="term" value="P:cell division"/>
    <property type="evidence" value="ECO:0007669"/>
    <property type="project" value="UniProtKB-KW"/>
</dbReference>
<reference evidence="14 15" key="1">
    <citation type="submission" date="2015-06" db="EMBL/GenBank/DDBJ databases">
        <title>Draft genome of the moderately acidophilic sulfate reducer Candidatus Desulfosporosinus acididurans strain M1.</title>
        <authorList>
            <person name="Poehlein A."/>
            <person name="Petzsch P."/>
            <person name="Johnson B.D."/>
            <person name="Schloemann M."/>
            <person name="Daniel R."/>
            <person name="Muehling M."/>
        </authorList>
    </citation>
    <scope>NUCLEOTIDE SEQUENCE [LARGE SCALE GENOMIC DNA]</scope>
    <source>
        <strain evidence="14 15">M1</strain>
    </source>
</reference>
<dbReference type="CDD" id="cd01555">
    <property type="entry name" value="UdpNAET"/>
    <property type="match status" value="1"/>
</dbReference>
<dbReference type="NCBIfam" id="NF006873">
    <property type="entry name" value="PRK09369.1"/>
    <property type="match status" value="1"/>
</dbReference>
<dbReference type="Pfam" id="PF00275">
    <property type="entry name" value="EPSP_synthase"/>
    <property type="match status" value="1"/>
</dbReference>
<dbReference type="GO" id="GO:0019277">
    <property type="term" value="P:UDP-N-acetylgalactosamine biosynthetic process"/>
    <property type="evidence" value="ECO:0007669"/>
    <property type="project" value="InterPro"/>
</dbReference>
<comment type="caution">
    <text evidence="12">Lacks conserved residue(s) required for the propagation of feature annotation.</text>
</comment>
<dbReference type="GO" id="GO:0071555">
    <property type="term" value="P:cell wall organization"/>
    <property type="evidence" value="ECO:0007669"/>
    <property type="project" value="UniProtKB-KW"/>
</dbReference>
<dbReference type="SUPFAM" id="SSF55205">
    <property type="entry name" value="EPT/RTPC-like"/>
    <property type="match status" value="1"/>
</dbReference>
<dbReference type="HAMAP" id="MF_00111">
    <property type="entry name" value="MurA"/>
    <property type="match status" value="1"/>
</dbReference>
<dbReference type="GO" id="GO:0008760">
    <property type="term" value="F:UDP-N-acetylglucosamine 1-carboxyvinyltransferase activity"/>
    <property type="evidence" value="ECO:0007669"/>
    <property type="project" value="UniProtKB-UniRule"/>
</dbReference>
<comment type="caution">
    <text evidence="14">The sequence shown here is derived from an EMBL/GenBank/DDBJ whole genome shotgun (WGS) entry which is preliminary data.</text>
</comment>
<evidence type="ECO:0000256" key="6">
    <source>
        <dbReference type="ARBA" id="ARBA00022960"/>
    </source>
</evidence>
<comment type="catalytic activity">
    <reaction evidence="11 12">
        <text>phosphoenolpyruvate + UDP-N-acetyl-alpha-D-glucosamine = UDP-N-acetyl-3-O-(1-carboxyvinyl)-alpha-D-glucosamine + phosphate</text>
        <dbReference type="Rhea" id="RHEA:18681"/>
        <dbReference type="ChEBI" id="CHEBI:43474"/>
        <dbReference type="ChEBI" id="CHEBI:57705"/>
        <dbReference type="ChEBI" id="CHEBI:58702"/>
        <dbReference type="ChEBI" id="CHEBI:68483"/>
        <dbReference type="EC" id="2.5.1.7"/>
    </reaction>
</comment>
<gene>
    <name evidence="14" type="primary">murA1</name>
    <name evidence="12" type="synonym">murA</name>
    <name evidence="14" type="ORF">DEAC_c29510</name>
</gene>